<name>A0A4Y7Q5Z7_9AGAM</name>
<dbReference type="Pfam" id="PF24494">
    <property type="entry name" value="DUF7587"/>
    <property type="match status" value="1"/>
</dbReference>
<dbReference type="VEuPathDB" id="FungiDB:BD410DRAFT_195961"/>
<dbReference type="EMBL" id="ML170173">
    <property type="protein sequence ID" value="TDL22751.1"/>
    <property type="molecule type" value="Genomic_DNA"/>
</dbReference>
<dbReference type="Proteomes" id="UP000294933">
    <property type="component" value="Unassembled WGS sequence"/>
</dbReference>
<evidence type="ECO:0000313" key="2">
    <source>
        <dbReference type="EMBL" id="TDL22751.1"/>
    </source>
</evidence>
<dbReference type="InterPro" id="IPR056009">
    <property type="entry name" value="DUF7587"/>
</dbReference>
<proteinExistence type="predicted"/>
<accession>A0A4Y7Q5Z7</accession>
<evidence type="ECO:0000259" key="1">
    <source>
        <dbReference type="Pfam" id="PF24494"/>
    </source>
</evidence>
<sequence length="276" mass="31546">MSSLQQAFVNQTHPPRLLAYGFQFGPNSPPIENIETVTSEHIFLFRVHHPQSHVQYDERFGFVAGKYKYGYTMGQAQLDYMSIVQDRPRFSDLVRRHVLNEGNTPFVSTTFNLAWALARAASICQKRRVNARDVLIAVIHAAFISRGSFFALEFLHDEQQMDSDKVRRWANADQEVLVPLHITASAIAACVSQEALELNMYAIPRWFLTEHGTLDNQNLTSREFMARARQRFTTLQVLPMDAIGDAYDIPRSIHTSDRHRLRNCTVARIGIVLALE</sequence>
<organism evidence="2 3">
    <name type="scientific">Rickenella mellea</name>
    <dbReference type="NCBI Taxonomy" id="50990"/>
    <lineage>
        <taxon>Eukaryota</taxon>
        <taxon>Fungi</taxon>
        <taxon>Dikarya</taxon>
        <taxon>Basidiomycota</taxon>
        <taxon>Agaricomycotina</taxon>
        <taxon>Agaricomycetes</taxon>
        <taxon>Hymenochaetales</taxon>
        <taxon>Rickenellaceae</taxon>
        <taxon>Rickenella</taxon>
    </lineage>
</organism>
<evidence type="ECO:0000313" key="3">
    <source>
        <dbReference type="Proteomes" id="UP000294933"/>
    </source>
</evidence>
<keyword evidence="3" id="KW-1185">Reference proteome</keyword>
<gene>
    <name evidence="2" type="ORF">BD410DRAFT_195961</name>
</gene>
<protein>
    <recommendedName>
        <fullName evidence="1">DUF7587 domain-containing protein</fullName>
    </recommendedName>
</protein>
<feature type="domain" description="DUF7587" evidence="1">
    <location>
        <begin position="43"/>
        <end position="192"/>
    </location>
</feature>
<dbReference type="AlphaFoldDB" id="A0A4Y7Q5Z7"/>
<dbReference type="OrthoDB" id="3359845at2759"/>
<reference evidence="2 3" key="1">
    <citation type="submission" date="2018-06" db="EMBL/GenBank/DDBJ databases">
        <title>A transcriptomic atlas of mushroom development highlights an independent origin of complex multicellularity.</title>
        <authorList>
            <consortium name="DOE Joint Genome Institute"/>
            <person name="Krizsan K."/>
            <person name="Almasi E."/>
            <person name="Merenyi Z."/>
            <person name="Sahu N."/>
            <person name="Viragh M."/>
            <person name="Koszo T."/>
            <person name="Mondo S."/>
            <person name="Kiss B."/>
            <person name="Balint B."/>
            <person name="Kues U."/>
            <person name="Barry K."/>
            <person name="Hegedus J.C."/>
            <person name="Henrissat B."/>
            <person name="Johnson J."/>
            <person name="Lipzen A."/>
            <person name="Ohm R."/>
            <person name="Nagy I."/>
            <person name="Pangilinan J."/>
            <person name="Yan J."/>
            <person name="Xiong Y."/>
            <person name="Grigoriev I.V."/>
            <person name="Hibbett D.S."/>
            <person name="Nagy L.G."/>
        </authorList>
    </citation>
    <scope>NUCLEOTIDE SEQUENCE [LARGE SCALE GENOMIC DNA]</scope>
    <source>
        <strain evidence="2 3">SZMC22713</strain>
    </source>
</reference>